<dbReference type="PANTHER" id="PTHR10848:SF3">
    <property type="entry name" value="MEIOTIC RECOMBINATION PROTEIN SPO11-1"/>
    <property type="match status" value="1"/>
</dbReference>
<evidence type="ECO:0000259" key="11">
    <source>
        <dbReference type="Pfam" id="PF04406"/>
    </source>
</evidence>
<evidence type="ECO:0000256" key="9">
    <source>
        <dbReference type="ARBA" id="ARBA00023235"/>
    </source>
</evidence>
<keyword evidence="14" id="KW-1185">Reference proteome</keyword>
<comment type="catalytic activity">
    <reaction evidence="1 10">
        <text>ATP-dependent breakage, passage and rejoining of double-stranded DNA.</text>
        <dbReference type="EC" id="5.6.2.2"/>
    </reaction>
</comment>
<dbReference type="InterPro" id="IPR013049">
    <property type="entry name" value="Spo11/TopoVI_A_N"/>
</dbReference>
<dbReference type="InterPro" id="IPR036078">
    <property type="entry name" value="Spo11/TopoVI_A_sf"/>
</dbReference>
<keyword evidence="8 10" id="KW-0238">DNA-binding</keyword>
<reference evidence="13 14" key="1">
    <citation type="submission" date="2024-03" db="EMBL/GenBank/DDBJ databases">
        <authorList>
            <person name="Gkanogiannis A."/>
            <person name="Becerra Lopez-Lavalle L."/>
        </authorList>
    </citation>
    <scope>NUCLEOTIDE SEQUENCE [LARGE SCALE GENOMIC DNA]</scope>
</reference>
<dbReference type="InterPro" id="IPR034136">
    <property type="entry name" value="TOPRIM_Topo6A/Spo11"/>
</dbReference>
<keyword evidence="6" id="KW-0460">Magnesium</keyword>
<feature type="domain" description="Topoisomerase 6 subunit A/Spo11 TOPRIM" evidence="12">
    <location>
        <begin position="228"/>
        <end position="390"/>
    </location>
</feature>
<keyword evidence="9 10" id="KW-0413">Isomerase</keyword>
<dbReference type="Pfam" id="PF21180">
    <property type="entry name" value="TOP6A-Spo11_Toprim"/>
    <property type="match status" value="1"/>
</dbReference>
<name>A0ABP0XKJ4_9ROSI</name>
<dbReference type="CDD" id="cd00223">
    <property type="entry name" value="TOPRIM_TopoIIB_SPO"/>
    <property type="match status" value="1"/>
</dbReference>
<dbReference type="Gene3D" id="3.40.1360.10">
    <property type="match status" value="1"/>
</dbReference>
<feature type="active site" description="O-(5'-phospho-DNA)-tyrosine intermediate" evidence="10">
    <location>
        <position position="103"/>
    </location>
</feature>
<dbReference type="Gene3D" id="1.10.10.10">
    <property type="entry name" value="Winged helix-like DNA-binding domain superfamily/Winged helix DNA-binding domain"/>
    <property type="match status" value="1"/>
</dbReference>
<protein>
    <recommendedName>
        <fullName evidence="4">DNA topoisomerase (ATP-hydrolyzing)</fullName>
        <ecNumber evidence="4">5.6.2.2</ecNumber>
    </recommendedName>
</protein>
<evidence type="ECO:0000256" key="10">
    <source>
        <dbReference type="PROSITE-ProRule" id="PRU01385"/>
    </source>
</evidence>
<dbReference type="PRINTS" id="PR01550">
    <property type="entry name" value="TOP6AFAMILY"/>
</dbReference>
<sequence>MEGNRGSLERIDVLRKITELTKSMIVELSNRSSKMISIDRFKSYCTNSLENCCCRFNLSEGKETLTLQRESHVRRLDVLLRVLLIIQQLLRENRHSSKRDIYYMHPSVFTDQSVVDRAINDICILLQCSRHNLNVVSVGNGLVMGWLRFSEAGRRFDCIKKPNSAHFIPVQVEEVTDIASPADYILVVEKESGEGYSDKSWFHGSRKLNFKFHFDQLKYLVSYFERPVFQRLANDRFCSRNRCIVITGRGYPDVPTRRFLRILVDVLALPAFCLVDCDPYGFDILTTYRFGSMQMAYDAKYLRIPQLQWLGAFAADSEKYNLPEQCLIPLTLQDKRRTEALLQRCYLRREVPQWRLELDSMLQRGVKFEIEALSVHNISFLSEEYLPSKIKNELTTGKF</sequence>
<evidence type="ECO:0000256" key="1">
    <source>
        <dbReference type="ARBA" id="ARBA00000185"/>
    </source>
</evidence>
<evidence type="ECO:0000256" key="4">
    <source>
        <dbReference type="ARBA" id="ARBA00012895"/>
    </source>
</evidence>
<keyword evidence="5" id="KW-0479">Metal-binding</keyword>
<comment type="cofactor">
    <cofactor evidence="2">
        <name>Mg(2+)</name>
        <dbReference type="ChEBI" id="CHEBI:18420"/>
    </cofactor>
</comment>
<evidence type="ECO:0000259" key="12">
    <source>
        <dbReference type="Pfam" id="PF21180"/>
    </source>
</evidence>
<dbReference type="InterPro" id="IPR036388">
    <property type="entry name" value="WH-like_DNA-bd_sf"/>
</dbReference>
<dbReference type="Pfam" id="PF04406">
    <property type="entry name" value="TP6A_N"/>
    <property type="match status" value="1"/>
</dbReference>
<gene>
    <name evidence="13" type="ORF">CITCOLO1_LOCUS184</name>
</gene>
<feature type="domain" description="Spo11/DNA topoisomerase VI subunit A N-terminal" evidence="11">
    <location>
        <begin position="74"/>
        <end position="135"/>
    </location>
</feature>
<evidence type="ECO:0000313" key="14">
    <source>
        <dbReference type="Proteomes" id="UP001642487"/>
    </source>
</evidence>
<evidence type="ECO:0000256" key="7">
    <source>
        <dbReference type="ARBA" id="ARBA00023029"/>
    </source>
</evidence>
<comment type="similarity">
    <text evidence="3 10">Belongs to the TOP6A family.</text>
</comment>
<organism evidence="13 14">
    <name type="scientific">Citrullus colocynthis</name>
    <name type="common">colocynth</name>
    <dbReference type="NCBI Taxonomy" id="252529"/>
    <lineage>
        <taxon>Eukaryota</taxon>
        <taxon>Viridiplantae</taxon>
        <taxon>Streptophyta</taxon>
        <taxon>Embryophyta</taxon>
        <taxon>Tracheophyta</taxon>
        <taxon>Spermatophyta</taxon>
        <taxon>Magnoliopsida</taxon>
        <taxon>eudicotyledons</taxon>
        <taxon>Gunneridae</taxon>
        <taxon>Pentapetalae</taxon>
        <taxon>rosids</taxon>
        <taxon>fabids</taxon>
        <taxon>Cucurbitales</taxon>
        <taxon>Cucurbitaceae</taxon>
        <taxon>Benincaseae</taxon>
        <taxon>Citrullus</taxon>
    </lineage>
</organism>
<evidence type="ECO:0000256" key="6">
    <source>
        <dbReference type="ARBA" id="ARBA00022842"/>
    </source>
</evidence>
<proteinExistence type="inferred from homology"/>
<accession>A0ABP0XKJ4</accession>
<evidence type="ECO:0000256" key="3">
    <source>
        <dbReference type="ARBA" id="ARBA00006559"/>
    </source>
</evidence>
<evidence type="ECO:0000256" key="8">
    <source>
        <dbReference type="ARBA" id="ARBA00023125"/>
    </source>
</evidence>
<dbReference type="PANTHER" id="PTHR10848">
    <property type="entry name" value="MEIOTIC RECOMBINATION PROTEIN SPO11"/>
    <property type="match status" value="1"/>
</dbReference>
<dbReference type="PROSITE" id="PS52041">
    <property type="entry name" value="TOPO_IIB"/>
    <property type="match status" value="1"/>
</dbReference>
<dbReference type="Proteomes" id="UP001642487">
    <property type="component" value="Chromosome 1"/>
</dbReference>
<keyword evidence="7 10" id="KW-0799">Topoisomerase</keyword>
<evidence type="ECO:0000256" key="2">
    <source>
        <dbReference type="ARBA" id="ARBA00001946"/>
    </source>
</evidence>
<dbReference type="EMBL" id="OZ021735">
    <property type="protein sequence ID" value="CAK9308670.1"/>
    <property type="molecule type" value="Genomic_DNA"/>
</dbReference>
<dbReference type="InterPro" id="IPR002815">
    <property type="entry name" value="Spo11/TopoVI_A"/>
</dbReference>
<evidence type="ECO:0000313" key="13">
    <source>
        <dbReference type="EMBL" id="CAK9308670.1"/>
    </source>
</evidence>
<evidence type="ECO:0000256" key="5">
    <source>
        <dbReference type="ARBA" id="ARBA00022723"/>
    </source>
</evidence>
<dbReference type="SUPFAM" id="SSF56726">
    <property type="entry name" value="DNA topoisomerase IV, alpha subunit"/>
    <property type="match status" value="2"/>
</dbReference>
<dbReference type="EC" id="5.6.2.2" evidence="4"/>